<dbReference type="GO" id="GO:0016780">
    <property type="term" value="F:phosphotransferase activity, for other substituted phosphate groups"/>
    <property type="evidence" value="ECO:0007669"/>
    <property type="project" value="TreeGrafter"/>
</dbReference>
<dbReference type="Pfam" id="PF02397">
    <property type="entry name" value="Bac_transf"/>
    <property type="match status" value="1"/>
</dbReference>
<feature type="transmembrane region" description="Helical" evidence="6">
    <location>
        <begin position="282"/>
        <end position="304"/>
    </location>
</feature>
<feature type="transmembrane region" description="Helical" evidence="6">
    <location>
        <begin position="48"/>
        <end position="68"/>
    </location>
</feature>
<evidence type="ECO:0000259" key="7">
    <source>
        <dbReference type="Pfam" id="PF02397"/>
    </source>
</evidence>
<evidence type="ECO:0000313" key="8">
    <source>
        <dbReference type="EMBL" id="MPL92760.1"/>
    </source>
</evidence>
<sequence>MNTKKLLLKYLFYDVLAALLVWLVFVVFRKVINDIQIMHNFEVLLPSRYYLFTLISFPFYCVFIHYLTGFYLNIQNKAKISLLLTTLVSSLIVSITVFFALKLRDVIVSYEYFYYSLFVLFLQLFVITYTFRRLIFMQVQHNFKSKKWTLNTIIIGDGQNAQKIAQDIEKHGYQYTFTGFVSAFKKSQIHGEKLLGGFYDIEAIINKYEVREVIVALDNNTDDSDLFRIINQLYKYNVEIRFTPRLYEILTGSARISTLGINPLVSITQLNMPDWEVSIKRLIDIVASLLSLLILFPFFFYFAIRIKRDSKGPIFFVQERIGRYGNPFKMVKFRTMYVNSENGTPQLSSVFDDRITPFGRILRKYRIDELPQFWNVLKGDMSLVGPRPERQYYIDQIIKEAPYYCLLYKIRPGLTSWGPIKIGYSDTIDKMIERLNYDIIYIENMSLFNDLKILILTVEIIFKGKGM</sequence>
<accession>A0A644VNJ6</accession>
<dbReference type="GO" id="GO:0016020">
    <property type="term" value="C:membrane"/>
    <property type="evidence" value="ECO:0007669"/>
    <property type="project" value="UniProtKB-SubCell"/>
</dbReference>
<dbReference type="Pfam" id="PF13727">
    <property type="entry name" value="CoA_binding_3"/>
    <property type="match status" value="1"/>
</dbReference>
<dbReference type="Gene3D" id="3.40.50.720">
    <property type="entry name" value="NAD(P)-binding Rossmann-like Domain"/>
    <property type="match status" value="1"/>
</dbReference>
<dbReference type="InterPro" id="IPR003362">
    <property type="entry name" value="Bact_transf"/>
</dbReference>
<keyword evidence="2" id="KW-0808">Transferase</keyword>
<feature type="transmembrane region" description="Helical" evidence="6">
    <location>
        <begin position="112"/>
        <end position="131"/>
    </location>
</feature>
<feature type="transmembrane region" description="Helical" evidence="6">
    <location>
        <begin position="80"/>
        <end position="100"/>
    </location>
</feature>
<evidence type="ECO:0000256" key="1">
    <source>
        <dbReference type="ARBA" id="ARBA00004141"/>
    </source>
</evidence>
<feature type="transmembrane region" description="Helical" evidence="6">
    <location>
        <begin position="7"/>
        <end position="28"/>
    </location>
</feature>
<dbReference type="NCBIfam" id="TIGR03025">
    <property type="entry name" value="EPS_sugtrans"/>
    <property type="match status" value="1"/>
</dbReference>
<dbReference type="InterPro" id="IPR017475">
    <property type="entry name" value="EPS_sugar_tfrase"/>
</dbReference>
<protein>
    <recommendedName>
        <fullName evidence="7">Bacterial sugar transferase domain-containing protein</fullName>
    </recommendedName>
</protein>
<evidence type="ECO:0000256" key="4">
    <source>
        <dbReference type="ARBA" id="ARBA00022989"/>
    </source>
</evidence>
<keyword evidence="4 6" id="KW-1133">Transmembrane helix</keyword>
<dbReference type="PANTHER" id="PTHR30576:SF0">
    <property type="entry name" value="UNDECAPRENYL-PHOSPHATE N-ACETYLGALACTOSAMINYL 1-PHOSPHATE TRANSFERASE-RELATED"/>
    <property type="match status" value="1"/>
</dbReference>
<reference evidence="8" key="1">
    <citation type="submission" date="2019-08" db="EMBL/GenBank/DDBJ databases">
        <authorList>
            <person name="Kucharzyk K."/>
            <person name="Murdoch R.W."/>
            <person name="Higgins S."/>
            <person name="Loffler F."/>
        </authorList>
    </citation>
    <scope>NUCLEOTIDE SEQUENCE</scope>
</reference>
<keyword evidence="3 6" id="KW-0812">Transmembrane</keyword>
<comment type="subcellular location">
    <subcellularLocation>
        <location evidence="1">Membrane</location>
        <topology evidence="1">Multi-pass membrane protein</topology>
    </subcellularLocation>
</comment>
<feature type="domain" description="Bacterial sugar transferase" evidence="7">
    <location>
        <begin position="280"/>
        <end position="462"/>
    </location>
</feature>
<dbReference type="PANTHER" id="PTHR30576">
    <property type="entry name" value="COLANIC BIOSYNTHESIS UDP-GLUCOSE LIPID CARRIER TRANSFERASE"/>
    <property type="match status" value="1"/>
</dbReference>
<name>A0A644VNJ6_9ZZZZ</name>
<gene>
    <name evidence="8" type="ORF">SDC9_38873</name>
</gene>
<evidence type="ECO:0000256" key="3">
    <source>
        <dbReference type="ARBA" id="ARBA00022692"/>
    </source>
</evidence>
<dbReference type="EMBL" id="VSSQ01000369">
    <property type="protein sequence ID" value="MPL92760.1"/>
    <property type="molecule type" value="Genomic_DNA"/>
</dbReference>
<keyword evidence="5 6" id="KW-0472">Membrane</keyword>
<comment type="caution">
    <text evidence="8">The sequence shown here is derived from an EMBL/GenBank/DDBJ whole genome shotgun (WGS) entry which is preliminary data.</text>
</comment>
<evidence type="ECO:0000256" key="6">
    <source>
        <dbReference type="SAM" id="Phobius"/>
    </source>
</evidence>
<evidence type="ECO:0000256" key="5">
    <source>
        <dbReference type="ARBA" id="ARBA00023136"/>
    </source>
</evidence>
<organism evidence="8">
    <name type="scientific">bioreactor metagenome</name>
    <dbReference type="NCBI Taxonomy" id="1076179"/>
    <lineage>
        <taxon>unclassified sequences</taxon>
        <taxon>metagenomes</taxon>
        <taxon>ecological metagenomes</taxon>
    </lineage>
</organism>
<evidence type="ECO:0000256" key="2">
    <source>
        <dbReference type="ARBA" id="ARBA00022679"/>
    </source>
</evidence>
<proteinExistence type="predicted"/>
<dbReference type="AlphaFoldDB" id="A0A644VNJ6"/>